<evidence type="ECO:0000256" key="8">
    <source>
        <dbReference type="ARBA" id="ARBA00023235"/>
    </source>
</evidence>
<evidence type="ECO:0000259" key="10">
    <source>
        <dbReference type="Pfam" id="PF00697"/>
    </source>
</evidence>
<dbReference type="SUPFAM" id="SSF51366">
    <property type="entry name" value="Ribulose-phoshate binding barrel"/>
    <property type="match status" value="1"/>
</dbReference>
<dbReference type="CDD" id="cd00405">
    <property type="entry name" value="PRAI"/>
    <property type="match status" value="1"/>
</dbReference>
<evidence type="ECO:0000256" key="3">
    <source>
        <dbReference type="ARBA" id="ARBA00012572"/>
    </source>
</evidence>
<dbReference type="InterPro" id="IPR001240">
    <property type="entry name" value="PRAI_dom"/>
</dbReference>
<dbReference type="Gene3D" id="3.20.20.70">
    <property type="entry name" value="Aldolase class I"/>
    <property type="match status" value="1"/>
</dbReference>
<keyword evidence="12" id="KW-1185">Reference proteome</keyword>
<organism evidence="11 12">
    <name type="scientific">Caldalkalibacillus horti</name>
    <dbReference type="NCBI Taxonomy" id="77523"/>
    <lineage>
        <taxon>Bacteria</taxon>
        <taxon>Bacillati</taxon>
        <taxon>Bacillota</taxon>
        <taxon>Bacilli</taxon>
        <taxon>Bacillales</taxon>
        <taxon>Bacillaceae</taxon>
        <taxon>Caldalkalibacillus</taxon>
    </lineage>
</organism>
<dbReference type="Proteomes" id="UP001235840">
    <property type="component" value="Unassembled WGS sequence"/>
</dbReference>
<evidence type="ECO:0000256" key="9">
    <source>
        <dbReference type="HAMAP-Rule" id="MF_00135"/>
    </source>
</evidence>
<evidence type="ECO:0000256" key="5">
    <source>
        <dbReference type="ARBA" id="ARBA00022605"/>
    </source>
</evidence>
<feature type="domain" description="N-(5'phosphoribosyl) anthranilate isomerase (PRAI)" evidence="10">
    <location>
        <begin position="7"/>
        <end position="101"/>
    </location>
</feature>
<comment type="similarity">
    <text evidence="9">Belongs to the TrpF family.</text>
</comment>
<dbReference type="Pfam" id="PF00697">
    <property type="entry name" value="PRAI"/>
    <property type="match status" value="2"/>
</dbReference>
<feature type="domain" description="N-(5'phosphoribosyl) anthranilate isomerase (PRAI)" evidence="10">
    <location>
        <begin position="123"/>
        <end position="253"/>
    </location>
</feature>
<gene>
    <name evidence="9" type="primary">trpF</name>
    <name evidence="11" type="ORF">J2S11_001378</name>
</gene>
<comment type="catalytic activity">
    <reaction evidence="1 9">
        <text>N-(5-phospho-beta-D-ribosyl)anthranilate = 1-(2-carboxyphenylamino)-1-deoxy-D-ribulose 5-phosphate</text>
        <dbReference type="Rhea" id="RHEA:21540"/>
        <dbReference type="ChEBI" id="CHEBI:18277"/>
        <dbReference type="ChEBI" id="CHEBI:58613"/>
        <dbReference type="EC" id="5.3.1.24"/>
    </reaction>
</comment>
<evidence type="ECO:0000256" key="2">
    <source>
        <dbReference type="ARBA" id="ARBA00004664"/>
    </source>
</evidence>
<comment type="caution">
    <text evidence="11">The sequence shown here is derived from an EMBL/GenBank/DDBJ whole genome shotgun (WGS) entry which is preliminary data.</text>
</comment>
<sequence length="268" mass="30167">MSRAQLKICGNQSWDDLKVLQTYGDQINHVGFIFTKQSKRVVSAEQVSSWLEEYPSLLEKAVAVFLNQEADEILQILGQTGIQTVQLHGNESLDTVNELIEKHRFEMEKKGYKGTLSIWKVLHVHTDVMKRWDATHNQGIEEVGEQAFVQKVEQLQQDIQTWVNHVDAFLLDTQVKGSVGGTGMRFDWRILPLLADFIEQLSDKSKPLWIAGGVRPENVEELIQGYGIRGIDIASGAEVNGKKDALILKRLIERMGEENGTGAVIKST</sequence>
<evidence type="ECO:0000313" key="12">
    <source>
        <dbReference type="Proteomes" id="UP001235840"/>
    </source>
</evidence>
<dbReference type="GO" id="GO:0004640">
    <property type="term" value="F:phosphoribosylanthranilate isomerase activity"/>
    <property type="evidence" value="ECO:0007669"/>
    <property type="project" value="UniProtKB-EC"/>
</dbReference>
<dbReference type="InterPro" id="IPR044643">
    <property type="entry name" value="TrpF_fam"/>
</dbReference>
<reference evidence="11 12" key="1">
    <citation type="submission" date="2023-07" db="EMBL/GenBank/DDBJ databases">
        <title>Genomic Encyclopedia of Type Strains, Phase IV (KMG-IV): sequencing the most valuable type-strain genomes for metagenomic binning, comparative biology and taxonomic classification.</title>
        <authorList>
            <person name="Goeker M."/>
        </authorList>
    </citation>
    <scope>NUCLEOTIDE SEQUENCE [LARGE SCALE GENOMIC DNA]</scope>
    <source>
        <strain evidence="11 12">DSM 12751</strain>
    </source>
</reference>
<evidence type="ECO:0000256" key="7">
    <source>
        <dbReference type="ARBA" id="ARBA00023141"/>
    </source>
</evidence>
<evidence type="ECO:0000256" key="4">
    <source>
        <dbReference type="ARBA" id="ARBA00022272"/>
    </source>
</evidence>
<keyword evidence="7 9" id="KW-0057">Aromatic amino acid biosynthesis</keyword>
<comment type="pathway">
    <text evidence="2 9">Amino-acid biosynthesis; L-tryptophan biosynthesis; L-tryptophan from chorismate: step 3/5.</text>
</comment>
<accession>A0ABT9VWW8</accession>
<proteinExistence type="inferred from homology"/>
<dbReference type="PANTHER" id="PTHR42894">
    <property type="entry name" value="N-(5'-PHOSPHORIBOSYL)ANTHRANILATE ISOMERASE"/>
    <property type="match status" value="1"/>
</dbReference>
<keyword evidence="5 9" id="KW-0028">Amino-acid biosynthesis</keyword>
<dbReference type="PANTHER" id="PTHR42894:SF1">
    <property type="entry name" value="N-(5'-PHOSPHORIBOSYL)ANTHRANILATE ISOMERASE"/>
    <property type="match status" value="1"/>
</dbReference>
<keyword evidence="8 9" id="KW-0413">Isomerase</keyword>
<dbReference type="EC" id="5.3.1.24" evidence="3 9"/>
<evidence type="ECO:0000256" key="6">
    <source>
        <dbReference type="ARBA" id="ARBA00022822"/>
    </source>
</evidence>
<keyword evidence="6 9" id="KW-0822">Tryptophan biosynthesis</keyword>
<protein>
    <recommendedName>
        <fullName evidence="4 9">N-(5'-phosphoribosyl)anthranilate isomerase</fullName>
        <shortName evidence="9">PRAI</shortName>
        <ecNumber evidence="3 9">5.3.1.24</ecNumber>
    </recommendedName>
</protein>
<dbReference type="EMBL" id="JAUSTY010000005">
    <property type="protein sequence ID" value="MDQ0165477.1"/>
    <property type="molecule type" value="Genomic_DNA"/>
</dbReference>
<dbReference type="InterPro" id="IPR013785">
    <property type="entry name" value="Aldolase_TIM"/>
</dbReference>
<dbReference type="InterPro" id="IPR011060">
    <property type="entry name" value="RibuloseP-bd_barrel"/>
</dbReference>
<evidence type="ECO:0000256" key="1">
    <source>
        <dbReference type="ARBA" id="ARBA00001164"/>
    </source>
</evidence>
<evidence type="ECO:0000313" key="11">
    <source>
        <dbReference type="EMBL" id="MDQ0165477.1"/>
    </source>
</evidence>
<dbReference type="RefSeq" id="WP_307392643.1">
    <property type="nucleotide sequence ID" value="NZ_BAAADK010000011.1"/>
</dbReference>
<dbReference type="HAMAP" id="MF_00135">
    <property type="entry name" value="PRAI"/>
    <property type="match status" value="1"/>
</dbReference>
<name>A0ABT9VWW8_9BACI</name>